<dbReference type="Proteomes" id="UP000053372">
    <property type="component" value="Unassembled WGS sequence"/>
</dbReference>
<protein>
    <submittedName>
        <fullName evidence="1">Uncharacterized protein</fullName>
    </submittedName>
</protein>
<dbReference type="EMBL" id="LMTZ01000082">
    <property type="protein sequence ID" value="KST68067.1"/>
    <property type="molecule type" value="Genomic_DNA"/>
</dbReference>
<reference evidence="1 2" key="1">
    <citation type="journal article" date="2015" name="Genome Announc.">
        <title>Draft Genome of the Euendolithic (true boring) Cyanobacterium Mastigocoleus testarum strain BC008.</title>
        <authorList>
            <person name="Guida B.S."/>
            <person name="Garcia-Pichel F."/>
        </authorList>
    </citation>
    <scope>NUCLEOTIDE SEQUENCE [LARGE SCALE GENOMIC DNA]</scope>
    <source>
        <strain evidence="1 2">BC008</strain>
    </source>
</reference>
<evidence type="ECO:0000313" key="2">
    <source>
        <dbReference type="Proteomes" id="UP000053372"/>
    </source>
</evidence>
<accession>A0A0V7ZTX4</accession>
<name>A0A0V7ZTX4_9CYAN</name>
<comment type="caution">
    <text evidence="1">The sequence shown here is derived from an EMBL/GenBank/DDBJ whole genome shotgun (WGS) entry which is preliminary data.</text>
</comment>
<organism evidence="1 2">
    <name type="scientific">Mastigocoleus testarum BC008</name>
    <dbReference type="NCBI Taxonomy" id="371196"/>
    <lineage>
        <taxon>Bacteria</taxon>
        <taxon>Bacillati</taxon>
        <taxon>Cyanobacteriota</taxon>
        <taxon>Cyanophyceae</taxon>
        <taxon>Nostocales</taxon>
        <taxon>Hapalosiphonaceae</taxon>
        <taxon>Mastigocoleus</taxon>
    </lineage>
</organism>
<dbReference type="AlphaFoldDB" id="A0A0V7ZTX4"/>
<evidence type="ECO:0000313" key="1">
    <source>
        <dbReference type="EMBL" id="KST68067.1"/>
    </source>
</evidence>
<dbReference type="RefSeq" id="WP_027846202.1">
    <property type="nucleotide sequence ID" value="NZ_LMTZ01000082.1"/>
</dbReference>
<keyword evidence="2" id="KW-1185">Reference proteome</keyword>
<proteinExistence type="predicted"/>
<sequence length="131" mass="14962">MSYDYLIFRAGKNVPAEMSAIEEDDLIPVGTYSDLKAKILALYPQTKWNDTERRGGLIDDVGRFEFNFYEESQVMRSFSIRTSHRQDRNATQQFIEKLCNKLGLFALDGQQLNVFGCLNPEIQKVASGSIK</sequence>
<gene>
    <name evidence="1" type="ORF">BC008_00015</name>
</gene>